<dbReference type="Gene3D" id="1.20.1250.20">
    <property type="entry name" value="MFS general substrate transporter like domains"/>
    <property type="match status" value="2"/>
</dbReference>
<dbReference type="OrthoDB" id="6115875at2759"/>
<dbReference type="InterPro" id="IPR006603">
    <property type="entry name" value="PQ-loop_rpt"/>
</dbReference>
<feature type="domain" description="Major facilitator superfamily (MFS) profile" evidence="9">
    <location>
        <begin position="647"/>
        <end position="839"/>
    </location>
</feature>
<feature type="transmembrane region" description="Helical" evidence="8">
    <location>
        <begin position="291"/>
        <end position="311"/>
    </location>
</feature>
<feature type="transmembrane region" description="Helical" evidence="8">
    <location>
        <begin position="260"/>
        <end position="279"/>
    </location>
</feature>
<dbReference type="SMART" id="SM00679">
    <property type="entry name" value="CTNS"/>
    <property type="match status" value="2"/>
</dbReference>
<feature type="transmembrane region" description="Helical" evidence="8">
    <location>
        <begin position="568"/>
        <end position="588"/>
    </location>
</feature>
<evidence type="ECO:0000313" key="10">
    <source>
        <dbReference type="EMBL" id="CAG2251482.1"/>
    </source>
</evidence>
<evidence type="ECO:0000256" key="4">
    <source>
        <dbReference type="ARBA" id="ARBA00022737"/>
    </source>
</evidence>
<feature type="transmembrane region" description="Helical" evidence="8">
    <location>
        <begin position="534"/>
        <end position="556"/>
    </location>
</feature>
<dbReference type="GO" id="GO:0008028">
    <property type="term" value="F:monocarboxylic acid transmembrane transporter activity"/>
    <property type="evidence" value="ECO:0007669"/>
    <property type="project" value="TreeGrafter"/>
</dbReference>
<keyword evidence="3 8" id="KW-0812">Transmembrane</keyword>
<sequence>MADDNSTMLEKAVQILVPQPCFDKYFVDFNFLEGACAKVVISKCLGFGIILGSILVKLPQILKIVKAKSGQGISLSSIMFELIAISANYSYGFQKSFPFSAYGEGLFLAIQTGLIAALVIFYGGNLIGSIGFTLVYTLIMAYLMSPLVPMDILALFQSVNIFILCLSKLLQVVANYRNGGTGQLSAITVFLLFSGAITRIFTSIQETGDNLVIMTYVMSTLFNGLITAQVIYYWNSIGSALSYVTFIVAVDKYFDKKKSIAMPLATSGASLSGTIFAPICQRLLEHYGFHGAMLIYSAIFLNCLVCAALVFPLESKESQRKVSEDNSMGMSFSRKPSFILYMLTNLLYIIANFIPNGLLPETALSKGVTQNDISLTFSVNGGANMGYNLTLRNIVEPKHYGRAISIALVMQGLGALVGNPFADNDKSDNIVKHQIKPDGGWGWIVTCAMCLCLCLSTALRSSMGILYTHMIDESGFDLTMLSLLGSINGALSYTGAFFTVSLIERFGIRRVLCVGGLIQFTGCLMAAFSSSFVLLLISISIISGLGNALTYVTGVVAIDAYFDKKKTIAVSLATTGISLSRIIFPSTMEFLLSKYGFSDAMMIFSAILLNLVVCGAVVFPQRLASQKVVTSKSEKLEKDMAFCKNPGFILYVLASFLYCLGVLLPVGFIPETASSRGVSVASVSLTFVGSGIMDILGRIIFGIIAHRYSFYVCKIWSACLAGFGLSMLIVPFSNQLYQFVLFNLLNGLLNGGVNLGYALAIKSITEPKYYSRGISMSLVMQGLGLLAGNPLAAYLQEVTGNGNAPYYFGTIIFLMTALVLLPFSGSIQREEKTIEIKVS</sequence>
<dbReference type="InterPro" id="IPR011701">
    <property type="entry name" value="MFS"/>
</dbReference>
<evidence type="ECO:0000259" key="9">
    <source>
        <dbReference type="PROSITE" id="PS50850"/>
    </source>
</evidence>
<reference evidence="10" key="1">
    <citation type="submission" date="2021-03" db="EMBL/GenBank/DDBJ databases">
        <authorList>
            <person name="Bekaert M."/>
        </authorList>
    </citation>
    <scope>NUCLEOTIDE SEQUENCE</scope>
</reference>
<evidence type="ECO:0000313" key="11">
    <source>
        <dbReference type="Proteomes" id="UP000683360"/>
    </source>
</evidence>
<evidence type="ECO:0000256" key="3">
    <source>
        <dbReference type="ARBA" id="ARBA00022692"/>
    </source>
</evidence>
<dbReference type="InterPro" id="IPR050327">
    <property type="entry name" value="Proton-linked_MCT"/>
</dbReference>
<feature type="transmembrane region" description="Helical" evidence="8">
    <location>
        <begin position="479"/>
        <end position="503"/>
    </location>
</feature>
<feature type="transmembrane region" description="Helical" evidence="8">
    <location>
        <begin position="680"/>
        <end position="701"/>
    </location>
</feature>
<keyword evidence="6 8" id="KW-0472">Membrane</keyword>
<dbReference type="Pfam" id="PF07690">
    <property type="entry name" value="MFS_1"/>
    <property type="match status" value="2"/>
</dbReference>
<evidence type="ECO:0000256" key="6">
    <source>
        <dbReference type="ARBA" id="ARBA00023136"/>
    </source>
</evidence>
<feature type="transmembrane region" description="Helical" evidence="8">
    <location>
        <begin position="400"/>
        <end position="419"/>
    </location>
</feature>
<feature type="transmembrane region" description="Helical" evidence="8">
    <location>
        <begin position="773"/>
        <end position="792"/>
    </location>
</feature>
<dbReference type="AlphaFoldDB" id="A0A8S3V169"/>
<dbReference type="InterPro" id="IPR036259">
    <property type="entry name" value="MFS_trans_sf"/>
</dbReference>
<feature type="transmembrane region" description="Helical" evidence="8">
    <location>
        <begin position="101"/>
        <end position="121"/>
    </location>
</feature>
<dbReference type="FunFam" id="1.20.1280.290:FF:000006">
    <property type="entry name" value="mannose-P-dolichol utilization defect 1 protein"/>
    <property type="match status" value="1"/>
</dbReference>
<feature type="transmembrane region" description="Helical" evidence="8">
    <location>
        <begin position="708"/>
        <end position="730"/>
    </location>
</feature>
<feature type="transmembrane region" description="Helical" evidence="8">
    <location>
        <begin position="338"/>
        <end position="355"/>
    </location>
</feature>
<evidence type="ECO:0000256" key="1">
    <source>
        <dbReference type="ARBA" id="ARBA00004141"/>
    </source>
</evidence>
<dbReference type="Proteomes" id="UP000683360">
    <property type="component" value="Unassembled WGS sequence"/>
</dbReference>
<dbReference type="PANTHER" id="PTHR11360">
    <property type="entry name" value="MONOCARBOXYLATE TRANSPORTER"/>
    <property type="match status" value="1"/>
</dbReference>
<evidence type="ECO:0000256" key="5">
    <source>
        <dbReference type="ARBA" id="ARBA00022989"/>
    </source>
</evidence>
<dbReference type="EMBL" id="CAJPWZ010003090">
    <property type="protein sequence ID" value="CAG2251482.1"/>
    <property type="molecule type" value="Genomic_DNA"/>
</dbReference>
<dbReference type="Pfam" id="PF04193">
    <property type="entry name" value="PQ-loop"/>
    <property type="match status" value="2"/>
</dbReference>
<evidence type="ECO:0000256" key="7">
    <source>
        <dbReference type="ARBA" id="ARBA00038475"/>
    </source>
</evidence>
<feature type="transmembrane region" description="Helical" evidence="8">
    <location>
        <begin position="804"/>
        <end position="823"/>
    </location>
</feature>
<feature type="transmembrane region" description="Helical" evidence="8">
    <location>
        <begin position="150"/>
        <end position="170"/>
    </location>
</feature>
<dbReference type="PROSITE" id="PS50850">
    <property type="entry name" value="MFS"/>
    <property type="match status" value="1"/>
</dbReference>
<keyword evidence="5 8" id="KW-1133">Transmembrane helix</keyword>
<feature type="transmembrane region" description="Helical" evidence="8">
    <location>
        <begin position="440"/>
        <end position="459"/>
    </location>
</feature>
<feature type="transmembrane region" description="Helical" evidence="8">
    <location>
        <begin position="736"/>
        <end position="761"/>
    </location>
</feature>
<keyword evidence="2" id="KW-0813">Transport</keyword>
<feature type="transmembrane region" description="Helical" evidence="8">
    <location>
        <begin position="70"/>
        <end position="89"/>
    </location>
</feature>
<comment type="similarity">
    <text evidence="7">Belongs to the MPDU1 (TC 2.A.43.3) family.</text>
</comment>
<dbReference type="PANTHER" id="PTHR11360:SF284">
    <property type="entry name" value="EG:103B4.3 PROTEIN-RELATED"/>
    <property type="match status" value="1"/>
</dbReference>
<protein>
    <submittedName>
        <fullName evidence="10">MPDU1</fullName>
    </submittedName>
</protein>
<gene>
    <name evidence="10" type="ORF">MEDL_63137</name>
</gene>
<feature type="transmembrane region" description="Helical" evidence="8">
    <location>
        <begin position="510"/>
        <end position="528"/>
    </location>
</feature>
<organism evidence="10 11">
    <name type="scientific">Mytilus edulis</name>
    <name type="common">Blue mussel</name>
    <dbReference type="NCBI Taxonomy" id="6550"/>
    <lineage>
        <taxon>Eukaryota</taxon>
        <taxon>Metazoa</taxon>
        <taxon>Spiralia</taxon>
        <taxon>Lophotrochozoa</taxon>
        <taxon>Mollusca</taxon>
        <taxon>Bivalvia</taxon>
        <taxon>Autobranchia</taxon>
        <taxon>Pteriomorphia</taxon>
        <taxon>Mytilida</taxon>
        <taxon>Mytiloidea</taxon>
        <taxon>Mytilidae</taxon>
        <taxon>Mytilinae</taxon>
        <taxon>Mytilus</taxon>
    </lineage>
</organism>
<feature type="transmembrane region" description="Helical" evidence="8">
    <location>
        <begin position="126"/>
        <end position="144"/>
    </location>
</feature>
<dbReference type="Gene3D" id="1.20.1280.290">
    <property type="match status" value="2"/>
</dbReference>
<comment type="subcellular location">
    <subcellularLocation>
        <location evidence="1">Membrane</location>
        <topology evidence="1">Multi-pass membrane protein</topology>
    </subcellularLocation>
</comment>
<accession>A0A8S3V169</accession>
<feature type="transmembrane region" description="Helical" evidence="8">
    <location>
        <begin position="182"/>
        <end position="201"/>
    </location>
</feature>
<proteinExistence type="inferred from homology"/>
<keyword evidence="4" id="KW-0677">Repeat</keyword>
<dbReference type="SUPFAM" id="SSF103473">
    <property type="entry name" value="MFS general substrate transporter"/>
    <property type="match status" value="2"/>
</dbReference>
<name>A0A8S3V169_MYTED</name>
<feature type="transmembrane region" description="Helical" evidence="8">
    <location>
        <begin position="39"/>
        <end position="58"/>
    </location>
</feature>
<dbReference type="GO" id="GO:0016020">
    <property type="term" value="C:membrane"/>
    <property type="evidence" value="ECO:0007669"/>
    <property type="project" value="UniProtKB-SubCell"/>
</dbReference>
<evidence type="ECO:0000256" key="8">
    <source>
        <dbReference type="SAM" id="Phobius"/>
    </source>
</evidence>
<keyword evidence="11" id="KW-1185">Reference proteome</keyword>
<comment type="caution">
    <text evidence="10">The sequence shown here is derived from an EMBL/GenBank/DDBJ whole genome shotgun (WGS) entry which is preliminary data.</text>
</comment>
<dbReference type="InterPro" id="IPR020846">
    <property type="entry name" value="MFS_dom"/>
</dbReference>
<evidence type="ECO:0000256" key="2">
    <source>
        <dbReference type="ARBA" id="ARBA00022448"/>
    </source>
</evidence>
<feature type="transmembrane region" description="Helical" evidence="8">
    <location>
        <begin position="648"/>
        <end position="668"/>
    </location>
</feature>
<feature type="transmembrane region" description="Helical" evidence="8">
    <location>
        <begin position="600"/>
        <end position="619"/>
    </location>
</feature>